<dbReference type="AlphaFoldDB" id="A0A1L9STZ0"/>
<dbReference type="VEuPathDB" id="FungiDB:ASPZODRAFT_234263"/>
<keyword evidence="5" id="KW-1185">Reference proteome</keyword>
<dbReference type="RefSeq" id="XP_022585182.1">
    <property type="nucleotide sequence ID" value="XM_022727934.1"/>
</dbReference>
<evidence type="ECO:0000259" key="3">
    <source>
        <dbReference type="PROSITE" id="PS50020"/>
    </source>
</evidence>
<evidence type="ECO:0000313" key="5">
    <source>
        <dbReference type="Proteomes" id="UP000184188"/>
    </source>
</evidence>
<dbReference type="InterPro" id="IPR036020">
    <property type="entry name" value="WW_dom_sf"/>
</dbReference>
<keyword evidence="2" id="KW-0812">Transmembrane</keyword>
<keyword evidence="2" id="KW-0472">Membrane</keyword>
<dbReference type="InterPro" id="IPR001202">
    <property type="entry name" value="WW_dom"/>
</dbReference>
<feature type="domain" description="WW" evidence="3">
    <location>
        <begin position="52"/>
        <end position="86"/>
    </location>
</feature>
<dbReference type="PROSITE" id="PS01159">
    <property type="entry name" value="WW_DOMAIN_1"/>
    <property type="match status" value="1"/>
</dbReference>
<evidence type="ECO:0000313" key="4">
    <source>
        <dbReference type="EMBL" id="OJJ50672.1"/>
    </source>
</evidence>
<organism evidence="4 5">
    <name type="scientific">Penicilliopsis zonata CBS 506.65</name>
    <dbReference type="NCBI Taxonomy" id="1073090"/>
    <lineage>
        <taxon>Eukaryota</taxon>
        <taxon>Fungi</taxon>
        <taxon>Dikarya</taxon>
        <taxon>Ascomycota</taxon>
        <taxon>Pezizomycotina</taxon>
        <taxon>Eurotiomycetes</taxon>
        <taxon>Eurotiomycetidae</taxon>
        <taxon>Eurotiales</taxon>
        <taxon>Aspergillaceae</taxon>
        <taxon>Penicilliopsis</taxon>
    </lineage>
</organism>
<name>A0A1L9STZ0_9EURO</name>
<dbReference type="OrthoDB" id="2367685at2759"/>
<dbReference type="STRING" id="1073090.A0A1L9STZ0"/>
<dbReference type="Pfam" id="PF00397">
    <property type="entry name" value="WW"/>
    <property type="match status" value="1"/>
</dbReference>
<protein>
    <recommendedName>
        <fullName evidence="3">WW domain-containing protein</fullName>
    </recommendedName>
</protein>
<sequence length="173" mass="18485">MAYNRPPYGGPPYGEPPYAYGGPGGYGGPRGPPPRGPPQRPPGPAPPPGPPPPLPPGWYQEWDANNQRAFWVEEATGRSQWENPYPPTQFDRGMPPPVPPMDGGRGYYRDAPPPPPPQGGYDYYQRGQDEQPQKRSIGMGKMFAAGAAGVALGAVGGALLEHELNDHDDGPPP</sequence>
<dbReference type="GeneID" id="34614398"/>
<reference evidence="5" key="1">
    <citation type="journal article" date="2017" name="Genome Biol.">
        <title>Comparative genomics reveals high biological diversity and specific adaptations in the industrially and medically important fungal genus Aspergillus.</title>
        <authorList>
            <person name="de Vries R.P."/>
            <person name="Riley R."/>
            <person name="Wiebenga A."/>
            <person name="Aguilar-Osorio G."/>
            <person name="Amillis S."/>
            <person name="Uchima C.A."/>
            <person name="Anderluh G."/>
            <person name="Asadollahi M."/>
            <person name="Askin M."/>
            <person name="Barry K."/>
            <person name="Battaglia E."/>
            <person name="Bayram O."/>
            <person name="Benocci T."/>
            <person name="Braus-Stromeyer S.A."/>
            <person name="Caldana C."/>
            <person name="Canovas D."/>
            <person name="Cerqueira G.C."/>
            <person name="Chen F."/>
            <person name="Chen W."/>
            <person name="Choi C."/>
            <person name="Clum A."/>
            <person name="Dos Santos R.A."/>
            <person name="Damasio A.R."/>
            <person name="Diallinas G."/>
            <person name="Emri T."/>
            <person name="Fekete E."/>
            <person name="Flipphi M."/>
            <person name="Freyberg S."/>
            <person name="Gallo A."/>
            <person name="Gournas C."/>
            <person name="Habgood R."/>
            <person name="Hainaut M."/>
            <person name="Harispe M.L."/>
            <person name="Henrissat B."/>
            <person name="Hilden K.S."/>
            <person name="Hope R."/>
            <person name="Hossain A."/>
            <person name="Karabika E."/>
            <person name="Karaffa L."/>
            <person name="Karanyi Z."/>
            <person name="Krasevec N."/>
            <person name="Kuo A."/>
            <person name="Kusch H."/>
            <person name="LaButti K."/>
            <person name="Lagendijk E.L."/>
            <person name="Lapidus A."/>
            <person name="Levasseur A."/>
            <person name="Lindquist E."/>
            <person name="Lipzen A."/>
            <person name="Logrieco A.F."/>
            <person name="MacCabe A."/>
            <person name="Maekelae M.R."/>
            <person name="Malavazi I."/>
            <person name="Melin P."/>
            <person name="Meyer V."/>
            <person name="Mielnichuk N."/>
            <person name="Miskei M."/>
            <person name="Molnar A.P."/>
            <person name="Mule G."/>
            <person name="Ngan C.Y."/>
            <person name="Orejas M."/>
            <person name="Orosz E."/>
            <person name="Ouedraogo J.P."/>
            <person name="Overkamp K.M."/>
            <person name="Park H.-S."/>
            <person name="Perrone G."/>
            <person name="Piumi F."/>
            <person name="Punt P.J."/>
            <person name="Ram A.F."/>
            <person name="Ramon A."/>
            <person name="Rauscher S."/>
            <person name="Record E."/>
            <person name="Riano-Pachon D.M."/>
            <person name="Robert V."/>
            <person name="Roehrig J."/>
            <person name="Ruller R."/>
            <person name="Salamov A."/>
            <person name="Salih N.S."/>
            <person name="Samson R.A."/>
            <person name="Sandor E."/>
            <person name="Sanguinetti M."/>
            <person name="Schuetze T."/>
            <person name="Sepcic K."/>
            <person name="Shelest E."/>
            <person name="Sherlock G."/>
            <person name="Sophianopoulou V."/>
            <person name="Squina F.M."/>
            <person name="Sun H."/>
            <person name="Susca A."/>
            <person name="Todd R.B."/>
            <person name="Tsang A."/>
            <person name="Unkles S.E."/>
            <person name="van de Wiele N."/>
            <person name="van Rossen-Uffink D."/>
            <person name="Oliveira J.V."/>
            <person name="Vesth T.C."/>
            <person name="Visser J."/>
            <person name="Yu J.-H."/>
            <person name="Zhou M."/>
            <person name="Andersen M.R."/>
            <person name="Archer D.B."/>
            <person name="Baker S.E."/>
            <person name="Benoit I."/>
            <person name="Brakhage A.A."/>
            <person name="Braus G.H."/>
            <person name="Fischer R."/>
            <person name="Frisvad J.C."/>
            <person name="Goldman G.H."/>
            <person name="Houbraken J."/>
            <person name="Oakley B."/>
            <person name="Pocsi I."/>
            <person name="Scazzocchio C."/>
            <person name="Seiboth B."/>
            <person name="vanKuyk P.A."/>
            <person name="Wortman J."/>
            <person name="Dyer P.S."/>
            <person name="Grigoriev I.V."/>
        </authorList>
    </citation>
    <scope>NUCLEOTIDE SEQUENCE [LARGE SCALE GENOMIC DNA]</scope>
    <source>
        <strain evidence="5">CBS 506.65</strain>
    </source>
</reference>
<accession>A0A1L9STZ0</accession>
<dbReference type="SUPFAM" id="SSF51045">
    <property type="entry name" value="WW domain"/>
    <property type="match status" value="1"/>
</dbReference>
<feature type="transmembrane region" description="Helical" evidence="2">
    <location>
        <begin position="142"/>
        <end position="160"/>
    </location>
</feature>
<dbReference type="SMART" id="SM00456">
    <property type="entry name" value="WW"/>
    <property type="match status" value="1"/>
</dbReference>
<feature type="region of interest" description="Disordered" evidence="1">
    <location>
        <begin position="1"/>
        <end position="133"/>
    </location>
</feature>
<evidence type="ECO:0000256" key="2">
    <source>
        <dbReference type="SAM" id="Phobius"/>
    </source>
</evidence>
<dbReference type="Proteomes" id="UP000184188">
    <property type="component" value="Unassembled WGS sequence"/>
</dbReference>
<dbReference type="PROSITE" id="PS50020">
    <property type="entry name" value="WW_DOMAIN_2"/>
    <property type="match status" value="1"/>
</dbReference>
<evidence type="ECO:0000256" key="1">
    <source>
        <dbReference type="SAM" id="MobiDB-lite"/>
    </source>
</evidence>
<keyword evidence="2" id="KW-1133">Transmembrane helix</keyword>
<feature type="compositionally biased region" description="Pro residues" evidence="1">
    <location>
        <begin position="30"/>
        <end position="56"/>
    </location>
</feature>
<dbReference type="EMBL" id="KV878336">
    <property type="protein sequence ID" value="OJJ50672.1"/>
    <property type="molecule type" value="Genomic_DNA"/>
</dbReference>
<dbReference type="Gene3D" id="2.20.70.10">
    <property type="match status" value="1"/>
</dbReference>
<proteinExistence type="predicted"/>
<gene>
    <name evidence="4" type="ORF">ASPZODRAFT_234263</name>
</gene>